<dbReference type="FunFam" id="3.10.250.10:FF:000007">
    <property type="entry name" value="Soluble scavenger receptor cysteine-rich domain-containing protein SSC5D"/>
    <property type="match status" value="1"/>
</dbReference>
<accession>A0A8J9W5G2</accession>
<evidence type="ECO:0000256" key="11">
    <source>
        <dbReference type="SAM" id="Phobius"/>
    </source>
</evidence>
<evidence type="ECO:0000256" key="9">
    <source>
        <dbReference type="PROSITE-ProRule" id="PRU00196"/>
    </source>
</evidence>
<reference evidence="15" key="1">
    <citation type="submission" date="2022-01" db="EMBL/GenBank/DDBJ databases">
        <authorList>
            <person name="Braso-Vives M."/>
        </authorList>
    </citation>
    <scope>NUCLEOTIDE SEQUENCE</scope>
</reference>
<keyword evidence="3 9" id="KW-1015">Disulfide bond</keyword>
<keyword evidence="16" id="KW-1185">Reference proteome</keyword>
<feature type="transmembrane region" description="Helical" evidence="11">
    <location>
        <begin position="239"/>
        <end position="264"/>
    </location>
</feature>
<feature type="region of interest" description="Disordered" evidence="10">
    <location>
        <begin position="289"/>
        <end position="309"/>
    </location>
</feature>
<dbReference type="GO" id="GO:0016020">
    <property type="term" value="C:membrane"/>
    <property type="evidence" value="ECO:0007669"/>
    <property type="project" value="InterPro"/>
</dbReference>
<dbReference type="OrthoDB" id="536948at2759"/>
<dbReference type="PRINTS" id="PR00258">
    <property type="entry name" value="SPERACTRCPTR"/>
</dbReference>
<evidence type="ECO:0000256" key="10">
    <source>
        <dbReference type="SAM" id="MobiDB-lite"/>
    </source>
</evidence>
<protein>
    <recommendedName>
        <fullName evidence="8">Soluble scavenger receptor cysteine-rich domain-containing protein SSC5D</fullName>
    </recommendedName>
</protein>
<keyword evidence="11" id="KW-1133">Transmembrane helix</keyword>
<evidence type="ECO:0000256" key="12">
    <source>
        <dbReference type="SAM" id="SignalP"/>
    </source>
</evidence>
<dbReference type="Pfam" id="PF00530">
    <property type="entry name" value="SRCR"/>
    <property type="match status" value="1"/>
</dbReference>
<evidence type="ECO:0000256" key="7">
    <source>
        <dbReference type="ARBA" id="ARBA00064153"/>
    </source>
</evidence>
<keyword evidence="2" id="KW-0677">Repeat</keyword>
<dbReference type="EMBL" id="OV696696">
    <property type="protein sequence ID" value="CAH1240476.1"/>
    <property type="molecule type" value="Genomic_DNA"/>
</dbReference>
<keyword evidence="11" id="KW-0812">Transmembrane</keyword>
<sequence>MATLTTAFLLLITFLSGNVALAAGGYTYMGCYADSDTRVLPYWENWDILQTTSGCVNHCRVRGYEYAGTEFSWQCFCGTSGNFASLAPAVSDDACNMACPGKPSENCGGVWRISVHAVLALSDEVRLVGGLKSSEGRLEVRVLNTVDWGTVCSEAFDMNDTVVACRMLELGAPVNFTRDATYFGPGTGDIKMANLECSGTEDSLFSCPHDGAGNHSCVHSSDVGVICEGLAKDDAGSPFVLLIGAISGAVVAVGITIAIVCGLVHRGSNQGNQAQQGMAMNQIIPYPTQYGQYTQQPPAHGQYAPEPTQYDQYTQQPTQYDQYNQQPTQYDQYTQQPTQYGQYPQQPTQYNQYMYTQAPTQFGLPAQQSTQ</sequence>
<organism evidence="15 16">
    <name type="scientific">Branchiostoma lanceolatum</name>
    <name type="common">Common lancelet</name>
    <name type="synonym">Amphioxus lanceolatum</name>
    <dbReference type="NCBI Taxonomy" id="7740"/>
    <lineage>
        <taxon>Eukaryota</taxon>
        <taxon>Metazoa</taxon>
        <taxon>Chordata</taxon>
        <taxon>Cephalochordata</taxon>
        <taxon>Leptocardii</taxon>
        <taxon>Amphioxiformes</taxon>
        <taxon>Branchiostomatidae</taxon>
        <taxon>Branchiostoma</taxon>
    </lineage>
</organism>
<dbReference type="InterPro" id="IPR002889">
    <property type="entry name" value="WSC_carb-bd"/>
</dbReference>
<evidence type="ECO:0000313" key="16">
    <source>
        <dbReference type="Proteomes" id="UP000838412"/>
    </source>
</evidence>
<name>A0A8J9W5G2_BRALA</name>
<dbReference type="Pfam" id="PF01822">
    <property type="entry name" value="WSC"/>
    <property type="match status" value="1"/>
</dbReference>
<gene>
    <name evidence="15" type="primary">SSC5D</name>
    <name evidence="15" type="ORF">BLAG_LOCUS4432</name>
</gene>
<comment type="function">
    <text evidence="6">Binds to extracellular matrix proteins. Binds to pathogen-associated molecular patterns (PAMPs) present on the cell walls of Gram-positive and Gram-negative bacteria and fungi, behaving as a pattern recognition receptor (PRR). Induces bacterial and fungal aggregation and subsequent inhibition of PAMP-induced cytokine release. Does not possess intrinsic bactericidal activity. May play a role in the innate defense and homeostasis of certain epithelial surfaces.</text>
</comment>
<comment type="caution">
    <text evidence="9">Lacks conserved residue(s) required for the propagation of feature annotation.</text>
</comment>
<proteinExistence type="predicted"/>
<keyword evidence="1 12" id="KW-0732">Signal</keyword>
<evidence type="ECO:0000256" key="3">
    <source>
        <dbReference type="ARBA" id="ARBA00023157"/>
    </source>
</evidence>
<feature type="compositionally biased region" description="Low complexity" evidence="10">
    <location>
        <begin position="289"/>
        <end position="298"/>
    </location>
</feature>
<evidence type="ECO:0000256" key="1">
    <source>
        <dbReference type="ARBA" id="ARBA00022729"/>
    </source>
</evidence>
<evidence type="ECO:0000256" key="2">
    <source>
        <dbReference type="ARBA" id="ARBA00022737"/>
    </source>
</evidence>
<feature type="domain" description="SRCR" evidence="13">
    <location>
        <begin position="125"/>
        <end position="228"/>
    </location>
</feature>
<evidence type="ECO:0000256" key="8">
    <source>
        <dbReference type="ARBA" id="ARBA00069168"/>
    </source>
</evidence>
<dbReference type="SMART" id="SM00321">
    <property type="entry name" value="WSC"/>
    <property type="match status" value="1"/>
</dbReference>
<keyword evidence="5" id="KW-0325">Glycoprotein</keyword>
<keyword evidence="4" id="KW-0675">Receptor</keyword>
<dbReference type="SMART" id="SM00202">
    <property type="entry name" value="SR"/>
    <property type="match status" value="1"/>
</dbReference>
<dbReference type="InterPro" id="IPR036772">
    <property type="entry name" value="SRCR-like_dom_sf"/>
</dbReference>
<dbReference type="Proteomes" id="UP000838412">
    <property type="component" value="Chromosome 11"/>
</dbReference>
<evidence type="ECO:0000256" key="4">
    <source>
        <dbReference type="ARBA" id="ARBA00023170"/>
    </source>
</evidence>
<feature type="disulfide bond" evidence="9">
    <location>
        <begin position="197"/>
        <end position="207"/>
    </location>
</feature>
<evidence type="ECO:0000256" key="6">
    <source>
        <dbReference type="ARBA" id="ARBA00058074"/>
    </source>
</evidence>
<evidence type="ECO:0000259" key="13">
    <source>
        <dbReference type="PROSITE" id="PS50287"/>
    </source>
</evidence>
<dbReference type="SUPFAM" id="SSF56487">
    <property type="entry name" value="SRCR-like"/>
    <property type="match status" value="1"/>
</dbReference>
<comment type="subunit">
    <text evidence="7">Interacts with LGALS1 and laminin.</text>
</comment>
<keyword evidence="11" id="KW-0472">Membrane</keyword>
<evidence type="ECO:0000256" key="5">
    <source>
        <dbReference type="ARBA" id="ARBA00023180"/>
    </source>
</evidence>
<dbReference type="AlphaFoldDB" id="A0A8J9W5G2"/>
<feature type="signal peptide" evidence="12">
    <location>
        <begin position="1"/>
        <end position="24"/>
    </location>
</feature>
<evidence type="ECO:0000259" key="14">
    <source>
        <dbReference type="PROSITE" id="PS51212"/>
    </source>
</evidence>
<feature type="chain" id="PRO_5035469834" description="Soluble scavenger receptor cysteine-rich domain-containing protein SSC5D" evidence="12">
    <location>
        <begin position="25"/>
        <end position="371"/>
    </location>
</feature>
<feature type="domain" description="WSC" evidence="14">
    <location>
        <begin position="25"/>
        <end position="119"/>
    </location>
</feature>
<dbReference type="PANTHER" id="PTHR48071:SF18">
    <property type="entry name" value="DELETED IN MALIGNANT BRAIN TUMORS 1 PROTEIN-RELATED"/>
    <property type="match status" value="1"/>
</dbReference>
<dbReference type="Gene3D" id="3.10.250.10">
    <property type="entry name" value="SRCR-like domain"/>
    <property type="match status" value="1"/>
</dbReference>
<dbReference type="InterPro" id="IPR001190">
    <property type="entry name" value="SRCR"/>
</dbReference>
<dbReference type="PROSITE" id="PS50287">
    <property type="entry name" value="SRCR_2"/>
    <property type="match status" value="1"/>
</dbReference>
<dbReference type="PROSITE" id="PS51212">
    <property type="entry name" value="WSC"/>
    <property type="match status" value="1"/>
</dbReference>
<dbReference type="PANTHER" id="PTHR48071">
    <property type="entry name" value="SRCR DOMAIN-CONTAINING PROTEIN"/>
    <property type="match status" value="1"/>
</dbReference>
<evidence type="ECO:0000313" key="15">
    <source>
        <dbReference type="EMBL" id="CAH1240476.1"/>
    </source>
</evidence>